<sequence length="1009" mass="110848">MPRNPHPSVSTHRNRNRINNKTRLKIHHGNIDADALLIPDEDEEKHRLTNLVAGVDAEDANEHHLQAVLTASQRNSFSTSRAARTGEKSAQESSAYIPTPDSTGLVDNYEDIYPPNRWKDPISYLAISSTLEESWAGSLANGFTYYMDERDKEWLDKNNEEARGEGTSAQGAISASGTRTSARSAKAKGKEPDVSQPVVVSEDDFELVMGIFEKVTHEKTEFLHHSLQTGMPFPAFTEYQDTFSNPLPPSMFASFTLPSSLPPPPSLLRIAKVIYPYWRERRTERGGHRIIPNLNGDESDTLNESYICFRRREIKAVRKTRAQQVTSSDKLARLQAELNYPLELAKSLLTRETLKKECLQQAQVVWEKRLTFADLKHKFPSLGDKADEELLVDKERPVRRPDPPRTIKLRPDATLPIRQEISIRPKERQAIIRDKIEQTLLQQKNDDHHWDDAIDNSYQATPSSFGSRLFKSIAPPSPTSTSDSEDEGPSPRSVRMRIGRGGRRILDRRTARPRSMLPYAPRSVLLSTVQEEDVDMDEFNGRQQSLESQWRFDSDDLPASGPQGSDEQDRVLVDDYSTQYLRHHMTLLQEQDQQGLITDPSLLVMLPDGRQTLQFPFRLGMSPFLRRDLMRPPPPMPPHMPLPNGQGTVPLTAPGGTPISMQQQLKKMPPPGAVPQMRISSNGGMRPPTLPVALNVPPTVTPALQNSPPAAPHASPPQPIVVPQSSPVNGNATSRPAISMPHVDAMKVDPTPLAAIAGGVVSIQPLQPSETSVPQEASAPVVNGTSPTRPKPQVQHPGITPNGYHPAVNGFPVTAAGAQSFSQHASVTAQHIGLSPQQVQNLATAFKSLPGQDLAALRAQGNIQKFMHVPNGANYNLQKLSARPLQWNVAPAMQRPPSAMNGMEGVTMTGVAVNGAIAPSPGTIPVRAPSVNGTHPVMRPTNGVNGHMLAANGQIPQHVMSPRLHNTPSPMPPVTQSQSPPRLPLTPTISMASPSLQQQQPIGTSQNGY</sequence>
<accession>A0ACD3AZQ8</accession>
<dbReference type="EMBL" id="ML208307">
    <property type="protein sequence ID" value="TFK70814.1"/>
    <property type="molecule type" value="Genomic_DNA"/>
</dbReference>
<organism evidence="1 2">
    <name type="scientific">Pluteus cervinus</name>
    <dbReference type="NCBI Taxonomy" id="181527"/>
    <lineage>
        <taxon>Eukaryota</taxon>
        <taxon>Fungi</taxon>
        <taxon>Dikarya</taxon>
        <taxon>Basidiomycota</taxon>
        <taxon>Agaricomycotina</taxon>
        <taxon>Agaricomycetes</taxon>
        <taxon>Agaricomycetidae</taxon>
        <taxon>Agaricales</taxon>
        <taxon>Pluteineae</taxon>
        <taxon>Pluteaceae</taxon>
        <taxon>Pluteus</taxon>
    </lineage>
</organism>
<gene>
    <name evidence="1" type="ORF">BDN72DRAFT_503858</name>
</gene>
<evidence type="ECO:0000313" key="1">
    <source>
        <dbReference type="EMBL" id="TFK70814.1"/>
    </source>
</evidence>
<protein>
    <submittedName>
        <fullName evidence="1">Uncharacterized protein</fullName>
    </submittedName>
</protein>
<name>A0ACD3AZQ8_9AGAR</name>
<reference evidence="1 2" key="1">
    <citation type="journal article" date="2019" name="Nat. Ecol. Evol.">
        <title>Megaphylogeny resolves global patterns of mushroom evolution.</title>
        <authorList>
            <person name="Varga T."/>
            <person name="Krizsan K."/>
            <person name="Foldi C."/>
            <person name="Dima B."/>
            <person name="Sanchez-Garcia M."/>
            <person name="Sanchez-Ramirez S."/>
            <person name="Szollosi G.J."/>
            <person name="Szarkandi J.G."/>
            <person name="Papp V."/>
            <person name="Albert L."/>
            <person name="Andreopoulos W."/>
            <person name="Angelini C."/>
            <person name="Antonin V."/>
            <person name="Barry K.W."/>
            <person name="Bougher N.L."/>
            <person name="Buchanan P."/>
            <person name="Buyck B."/>
            <person name="Bense V."/>
            <person name="Catcheside P."/>
            <person name="Chovatia M."/>
            <person name="Cooper J."/>
            <person name="Damon W."/>
            <person name="Desjardin D."/>
            <person name="Finy P."/>
            <person name="Geml J."/>
            <person name="Haridas S."/>
            <person name="Hughes K."/>
            <person name="Justo A."/>
            <person name="Karasinski D."/>
            <person name="Kautmanova I."/>
            <person name="Kiss B."/>
            <person name="Kocsube S."/>
            <person name="Kotiranta H."/>
            <person name="LaButti K.M."/>
            <person name="Lechner B.E."/>
            <person name="Liimatainen K."/>
            <person name="Lipzen A."/>
            <person name="Lukacs Z."/>
            <person name="Mihaltcheva S."/>
            <person name="Morgado L.N."/>
            <person name="Niskanen T."/>
            <person name="Noordeloos M.E."/>
            <person name="Ohm R.A."/>
            <person name="Ortiz-Santana B."/>
            <person name="Ovrebo C."/>
            <person name="Racz N."/>
            <person name="Riley R."/>
            <person name="Savchenko A."/>
            <person name="Shiryaev A."/>
            <person name="Soop K."/>
            <person name="Spirin V."/>
            <person name="Szebenyi C."/>
            <person name="Tomsovsky M."/>
            <person name="Tulloss R.E."/>
            <person name="Uehling J."/>
            <person name="Grigoriev I.V."/>
            <person name="Vagvolgyi C."/>
            <person name="Papp T."/>
            <person name="Martin F.M."/>
            <person name="Miettinen O."/>
            <person name="Hibbett D.S."/>
            <person name="Nagy L.G."/>
        </authorList>
    </citation>
    <scope>NUCLEOTIDE SEQUENCE [LARGE SCALE GENOMIC DNA]</scope>
    <source>
        <strain evidence="1 2">NL-1719</strain>
    </source>
</reference>
<proteinExistence type="predicted"/>
<dbReference type="Proteomes" id="UP000308600">
    <property type="component" value="Unassembled WGS sequence"/>
</dbReference>
<evidence type="ECO:0000313" key="2">
    <source>
        <dbReference type="Proteomes" id="UP000308600"/>
    </source>
</evidence>
<keyword evidence="2" id="KW-1185">Reference proteome</keyword>